<reference evidence="4" key="1">
    <citation type="submission" date="2022-11" db="UniProtKB">
        <authorList>
            <consortium name="WormBaseParasite"/>
        </authorList>
    </citation>
    <scope>IDENTIFICATION</scope>
</reference>
<evidence type="ECO:0000313" key="4">
    <source>
        <dbReference type="WBParaSite" id="PDA_v2.g4539.t1"/>
    </source>
</evidence>
<name>A0A914QLJ1_9BILA</name>
<protein>
    <submittedName>
        <fullName evidence="4">Uncharacterized protein</fullName>
    </submittedName>
</protein>
<feature type="region of interest" description="Disordered" evidence="1">
    <location>
        <begin position="97"/>
        <end position="116"/>
    </location>
</feature>
<keyword evidence="2" id="KW-0732">Signal</keyword>
<evidence type="ECO:0000256" key="2">
    <source>
        <dbReference type="SAM" id="SignalP"/>
    </source>
</evidence>
<dbReference type="WBParaSite" id="PDA_v2.g4539.t1">
    <property type="protein sequence ID" value="PDA_v2.g4539.t1"/>
    <property type="gene ID" value="PDA_v2.g4539"/>
</dbReference>
<feature type="region of interest" description="Disordered" evidence="1">
    <location>
        <begin position="56"/>
        <end position="84"/>
    </location>
</feature>
<feature type="compositionally biased region" description="Polar residues" evidence="1">
    <location>
        <begin position="56"/>
        <end position="66"/>
    </location>
</feature>
<accession>A0A914QLJ1</accession>
<sequence length="116" mass="12973">MVFIFVVLTILALSSWNIYSCIVVHRARNWFEENNAPLQQRFYPYGYGVGPMQVHVHNSPQQNAPGTPQGFITDAPHFPNQLQSNNQSHAVYPKIIYPSAPTQGQPKSGYVNSGIS</sequence>
<proteinExistence type="predicted"/>
<evidence type="ECO:0000313" key="3">
    <source>
        <dbReference type="Proteomes" id="UP000887578"/>
    </source>
</evidence>
<evidence type="ECO:0000256" key="1">
    <source>
        <dbReference type="SAM" id="MobiDB-lite"/>
    </source>
</evidence>
<organism evidence="3 4">
    <name type="scientific">Panagrolaimus davidi</name>
    <dbReference type="NCBI Taxonomy" id="227884"/>
    <lineage>
        <taxon>Eukaryota</taxon>
        <taxon>Metazoa</taxon>
        <taxon>Ecdysozoa</taxon>
        <taxon>Nematoda</taxon>
        <taxon>Chromadorea</taxon>
        <taxon>Rhabditida</taxon>
        <taxon>Tylenchina</taxon>
        <taxon>Panagrolaimomorpha</taxon>
        <taxon>Panagrolaimoidea</taxon>
        <taxon>Panagrolaimidae</taxon>
        <taxon>Panagrolaimus</taxon>
    </lineage>
</organism>
<feature type="chain" id="PRO_5036834616" evidence="2">
    <location>
        <begin position="21"/>
        <end position="116"/>
    </location>
</feature>
<feature type="signal peptide" evidence="2">
    <location>
        <begin position="1"/>
        <end position="20"/>
    </location>
</feature>
<keyword evidence="3" id="KW-1185">Reference proteome</keyword>
<dbReference type="Proteomes" id="UP000887578">
    <property type="component" value="Unplaced"/>
</dbReference>
<feature type="compositionally biased region" description="Polar residues" evidence="1">
    <location>
        <begin position="100"/>
        <end position="116"/>
    </location>
</feature>
<dbReference type="AlphaFoldDB" id="A0A914QLJ1"/>